<evidence type="ECO:0000256" key="1">
    <source>
        <dbReference type="SAM" id="Phobius"/>
    </source>
</evidence>
<gene>
    <name evidence="3" type="ORF">GWC95_02970</name>
</gene>
<protein>
    <submittedName>
        <fullName evidence="3">2TM domain-containing protein</fullName>
    </submittedName>
</protein>
<organism evidence="3 4">
    <name type="scientific">Sediminibacterium roseum</name>
    <dbReference type="NCBI Taxonomy" id="1978412"/>
    <lineage>
        <taxon>Bacteria</taxon>
        <taxon>Pseudomonadati</taxon>
        <taxon>Bacteroidota</taxon>
        <taxon>Chitinophagia</taxon>
        <taxon>Chitinophagales</taxon>
        <taxon>Chitinophagaceae</taxon>
        <taxon>Sediminibacterium</taxon>
    </lineage>
</organism>
<reference evidence="3 4" key="1">
    <citation type="submission" date="2020-01" db="EMBL/GenBank/DDBJ databases">
        <title>Genome analysis.</title>
        <authorList>
            <person name="Wu S."/>
            <person name="Wang G."/>
        </authorList>
    </citation>
    <scope>NUCLEOTIDE SEQUENCE [LARGE SCALE GENOMIC DNA]</scope>
    <source>
        <strain evidence="3 4">SYL130</strain>
    </source>
</reference>
<dbReference type="RefSeq" id="WP_161817176.1">
    <property type="nucleotide sequence ID" value="NZ_JAACJS010000002.1"/>
</dbReference>
<feature type="domain" description="2TM" evidence="2">
    <location>
        <begin position="13"/>
        <end position="89"/>
    </location>
</feature>
<dbReference type="Pfam" id="PF13239">
    <property type="entry name" value="2TM"/>
    <property type="match status" value="1"/>
</dbReference>
<evidence type="ECO:0000313" key="4">
    <source>
        <dbReference type="Proteomes" id="UP000753802"/>
    </source>
</evidence>
<accession>A0ABW9ZS28</accession>
<dbReference type="Proteomes" id="UP000753802">
    <property type="component" value="Unassembled WGS sequence"/>
</dbReference>
<dbReference type="EMBL" id="JAACJS010000002">
    <property type="protein sequence ID" value="NCI48868.1"/>
    <property type="molecule type" value="Genomic_DNA"/>
</dbReference>
<name>A0ABW9ZS28_9BACT</name>
<keyword evidence="1" id="KW-0472">Membrane</keyword>
<proteinExistence type="predicted"/>
<comment type="caution">
    <text evidence="3">The sequence shown here is derived from an EMBL/GenBank/DDBJ whole genome shotgun (WGS) entry which is preliminary data.</text>
</comment>
<keyword evidence="1" id="KW-1133">Transmembrane helix</keyword>
<evidence type="ECO:0000313" key="3">
    <source>
        <dbReference type="EMBL" id="NCI48868.1"/>
    </source>
</evidence>
<feature type="transmembrane region" description="Helical" evidence="1">
    <location>
        <begin position="58"/>
        <end position="75"/>
    </location>
</feature>
<evidence type="ECO:0000259" key="2">
    <source>
        <dbReference type="Pfam" id="PF13239"/>
    </source>
</evidence>
<keyword evidence="1" id="KW-0812">Transmembrane</keyword>
<feature type="transmembrane region" description="Helical" evidence="1">
    <location>
        <begin position="22"/>
        <end position="38"/>
    </location>
</feature>
<keyword evidence="4" id="KW-1185">Reference proteome</keyword>
<sequence>MSTNDEILWHIAKKRASFKKQLLSYILVNCFLWGVWFLSDDRYTHLSFGSAPWPVWVMFWWGIGLAFSFAGAYIVNTKESIREEFEKLKKQQH</sequence>
<dbReference type="InterPro" id="IPR025698">
    <property type="entry name" value="2TM_dom"/>
</dbReference>